<evidence type="ECO:0000256" key="1">
    <source>
        <dbReference type="ARBA" id="ARBA00022574"/>
    </source>
</evidence>
<dbReference type="Proteomes" id="UP000006671">
    <property type="component" value="Unassembled WGS sequence"/>
</dbReference>
<evidence type="ECO:0000313" key="3">
    <source>
        <dbReference type="EMBL" id="EFC35595.1"/>
    </source>
</evidence>
<dbReference type="VEuPathDB" id="AmoebaDB:NAEGRDRAFT_76748"/>
<dbReference type="RefSeq" id="XP_002668339.1">
    <property type="nucleotide sequence ID" value="XM_002668293.1"/>
</dbReference>
<keyword evidence="4" id="KW-1185">Reference proteome</keyword>
<keyword evidence="2" id="KW-0677">Repeat</keyword>
<dbReference type="InterPro" id="IPR036322">
    <property type="entry name" value="WD40_repeat_dom_sf"/>
</dbReference>
<evidence type="ECO:0000313" key="4">
    <source>
        <dbReference type="Proteomes" id="UP000006671"/>
    </source>
</evidence>
<dbReference type="eggNOG" id="KOG0290">
    <property type="taxonomic scope" value="Eukaryota"/>
</dbReference>
<keyword evidence="1" id="KW-0853">WD repeat</keyword>
<dbReference type="AlphaFoldDB" id="D2W5Q6"/>
<dbReference type="OrthoDB" id="24670at2759"/>
<dbReference type="SUPFAM" id="SSF50978">
    <property type="entry name" value="WD40 repeat-like"/>
    <property type="match status" value="1"/>
</dbReference>
<dbReference type="InterPro" id="IPR045159">
    <property type="entry name" value="DCAF7-like"/>
</dbReference>
<dbReference type="SMART" id="SM00320">
    <property type="entry name" value="WD40"/>
    <property type="match status" value="4"/>
</dbReference>
<dbReference type="STRING" id="5762.D2W5Q6"/>
<accession>D2W5Q6</accession>
<gene>
    <name evidence="3" type="ORF">NAEGRDRAFT_76748</name>
</gene>
<dbReference type="OMA" id="IFDHPYA"/>
<evidence type="ECO:0000256" key="2">
    <source>
        <dbReference type="ARBA" id="ARBA00022737"/>
    </source>
</evidence>
<dbReference type="FunCoup" id="D2W5Q6">
    <property type="interactions" value="399"/>
</dbReference>
<dbReference type="InParanoid" id="D2W5Q6"/>
<protein>
    <submittedName>
        <fullName evidence="3">Predicted protein</fullName>
    </submittedName>
</protein>
<reference evidence="3 4" key="1">
    <citation type="journal article" date="2010" name="Cell">
        <title>The genome of Naegleria gruberi illuminates early eukaryotic versatility.</title>
        <authorList>
            <person name="Fritz-Laylin L.K."/>
            <person name="Prochnik S.E."/>
            <person name="Ginger M.L."/>
            <person name="Dacks J.B."/>
            <person name="Carpenter M.L."/>
            <person name="Field M.C."/>
            <person name="Kuo A."/>
            <person name="Paredez A."/>
            <person name="Chapman J."/>
            <person name="Pham J."/>
            <person name="Shu S."/>
            <person name="Neupane R."/>
            <person name="Cipriano M."/>
            <person name="Mancuso J."/>
            <person name="Tu H."/>
            <person name="Salamov A."/>
            <person name="Lindquist E."/>
            <person name="Shapiro H."/>
            <person name="Lucas S."/>
            <person name="Grigoriev I.V."/>
            <person name="Cande W.Z."/>
            <person name="Fulton C."/>
            <person name="Rokhsar D.S."/>
            <person name="Dawson S.C."/>
        </authorList>
    </citation>
    <scope>NUCLEOTIDE SEQUENCE [LARGE SCALE GENOMIC DNA]</scope>
    <source>
        <strain evidence="3 4">NEG-M</strain>
    </source>
</reference>
<dbReference type="Pfam" id="PF00400">
    <property type="entry name" value="WD40"/>
    <property type="match status" value="1"/>
</dbReference>
<dbReference type="GeneID" id="8860291"/>
<dbReference type="Gene3D" id="2.130.10.10">
    <property type="entry name" value="YVTN repeat-like/Quinoprotein amine dehydrogenase"/>
    <property type="match status" value="2"/>
</dbReference>
<sequence>MQQNISVGQQQQQAFTNYYEQQQPSSSNNNIITSSSSSFNSNINNNINSNNNNRMNQKEIYTYNSDWMIYSLSWSVRRDEKYRLAIGSFIEEYRNKVDIIKLNNDNILERVAQFEHPYPATKIQFHPSASINNPDLIATSGDYLRLWNINNNNSTTSTSNNNMNVNNVNNVNNNNNISSQQQQQTVQTVQKYHTFNNDSSSEFCAPLTSFDWCEYNPNMIGTCSIDTTCTIWDIPTGKSKTQLVAHDKEVYDISFKDENIFCTVGADGSLRMFDLRSLEHCSILYEHEQLQPLLRLAWNKQDPNYIATISMDSNIIAKVDMPRKRLIRLVALPSYLNNHKVGM</sequence>
<name>D2W5Q6_NAEGR</name>
<dbReference type="EMBL" id="GG739122">
    <property type="protein sequence ID" value="EFC35595.1"/>
    <property type="molecule type" value="Genomic_DNA"/>
</dbReference>
<dbReference type="InterPro" id="IPR015943">
    <property type="entry name" value="WD40/YVTN_repeat-like_dom_sf"/>
</dbReference>
<proteinExistence type="predicted"/>
<organism evidence="4">
    <name type="scientific">Naegleria gruberi</name>
    <name type="common">Amoeba</name>
    <dbReference type="NCBI Taxonomy" id="5762"/>
    <lineage>
        <taxon>Eukaryota</taxon>
        <taxon>Discoba</taxon>
        <taxon>Heterolobosea</taxon>
        <taxon>Tetramitia</taxon>
        <taxon>Eutetramitia</taxon>
        <taxon>Vahlkampfiidae</taxon>
        <taxon>Naegleria</taxon>
    </lineage>
</organism>
<dbReference type="KEGG" id="ngr:NAEGRDRAFT_76748"/>
<dbReference type="InterPro" id="IPR001680">
    <property type="entry name" value="WD40_rpt"/>
</dbReference>
<dbReference type="PANTHER" id="PTHR19919">
    <property type="entry name" value="WD REPEAT CONTAINING PROTEIN"/>
    <property type="match status" value="1"/>
</dbReference>